<dbReference type="Proteomes" id="UP000247903">
    <property type="component" value="Unassembled WGS sequence"/>
</dbReference>
<reference evidence="3 4" key="1">
    <citation type="submission" date="2018-05" db="EMBL/GenBank/DDBJ databases">
        <title>Flavobacterium sp. strain IMCC34759, incomplete genome.</title>
        <authorList>
            <person name="Joung Y."/>
            <person name="Cho J."/>
        </authorList>
    </citation>
    <scope>NUCLEOTIDE SEQUENCE [LARGE SCALE GENOMIC DNA]</scope>
    <source>
        <strain evidence="3 4">IMCC34759</strain>
    </source>
</reference>
<dbReference type="EMBL" id="QJHK01000001">
    <property type="protein sequence ID" value="PXY42739.1"/>
    <property type="molecule type" value="Genomic_DNA"/>
</dbReference>
<dbReference type="Gene3D" id="1.10.10.1810">
    <property type="entry name" value="RNA ligase"/>
    <property type="match status" value="1"/>
</dbReference>
<name>A0A2V4BUN2_9FLAO</name>
<evidence type="ECO:0000313" key="4">
    <source>
        <dbReference type="Proteomes" id="UP000247903"/>
    </source>
</evidence>
<accession>A0A2V4BUN2</accession>
<evidence type="ECO:0000259" key="2">
    <source>
        <dbReference type="Pfam" id="PF18043"/>
    </source>
</evidence>
<dbReference type="Gene3D" id="3.30.470.30">
    <property type="entry name" value="DNA ligase/mRNA capping enzyme"/>
    <property type="match status" value="1"/>
</dbReference>
<sequence length="336" mass="39066">MEFRKYNSIENTHQRQVLEQIIMHGFEKETYIVQEKVHGANFSFYTDGETIKIAKRTDFVSEEETFYNAHEVAKRYKEKVLEAFKTVQSEFQETQFIVIFGELFGGNYNHKEVPVAKNAIKVQKGVDYCPENDFYAFDIKVNGTHYLTVDSANSVFEKIGFFYAKTLFKGTLEEVFRYPNEFNSLIPGWLGFPQLENNICEGVIIKPNVPKYFGNGSRVILKNKNQKWAEVGKNNKLKKEHKEVYFSGEAQSVWEHIQNYITTNRLYNVLSKDGEFQPKLMGKLVGLLSQDIITDFKKDNPTAFDVLEKEEQKSINKSINNQVICLIKEEFMTIKV</sequence>
<evidence type="ECO:0008006" key="5">
    <source>
        <dbReference type="Google" id="ProtNLM"/>
    </source>
</evidence>
<feature type="domain" description="RNA ligase" evidence="1">
    <location>
        <begin position="30"/>
        <end position="222"/>
    </location>
</feature>
<dbReference type="Gene3D" id="3.30.1490.70">
    <property type="match status" value="1"/>
</dbReference>
<dbReference type="AlphaFoldDB" id="A0A2V4BUN2"/>
<dbReference type="SUPFAM" id="SSF56091">
    <property type="entry name" value="DNA ligase/mRNA capping enzyme, catalytic domain"/>
    <property type="match status" value="1"/>
</dbReference>
<dbReference type="InterPro" id="IPR021122">
    <property type="entry name" value="RNA_ligase_dom_REL/Rnl2"/>
</dbReference>
<dbReference type="RefSeq" id="WP_110304915.1">
    <property type="nucleotide sequence ID" value="NZ_QJHK01000001.1"/>
</dbReference>
<feature type="domain" description="RNA ligase 2 C-terminal" evidence="2">
    <location>
        <begin position="249"/>
        <end position="323"/>
    </location>
</feature>
<dbReference type="Pfam" id="PF09414">
    <property type="entry name" value="RNA_ligase"/>
    <property type="match status" value="1"/>
</dbReference>
<dbReference type="InterPro" id="IPR040609">
    <property type="entry name" value="Rnl2_C"/>
</dbReference>
<dbReference type="OrthoDB" id="1060685at2"/>
<evidence type="ECO:0000313" key="3">
    <source>
        <dbReference type="EMBL" id="PXY42739.1"/>
    </source>
</evidence>
<gene>
    <name evidence="3" type="ORF">DMB65_01585</name>
</gene>
<organism evidence="3 4">
    <name type="scientific">Flavobacterium cheongpyeongense</name>
    <dbReference type="NCBI Taxonomy" id="2212651"/>
    <lineage>
        <taxon>Bacteria</taxon>
        <taxon>Pseudomonadati</taxon>
        <taxon>Bacteroidota</taxon>
        <taxon>Flavobacteriia</taxon>
        <taxon>Flavobacteriales</taxon>
        <taxon>Flavobacteriaceae</taxon>
        <taxon>Flavobacterium</taxon>
    </lineage>
</organism>
<dbReference type="Pfam" id="PF18043">
    <property type="entry name" value="T4_Rnl2_C"/>
    <property type="match status" value="1"/>
</dbReference>
<dbReference type="InterPro" id="IPR041948">
    <property type="entry name" value="Rnl1/2_C_sf"/>
</dbReference>
<evidence type="ECO:0000259" key="1">
    <source>
        <dbReference type="Pfam" id="PF09414"/>
    </source>
</evidence>
<protein>
    <recommendedName>
        <fullName evidence="5">RNA ligase (ATP)</fullName>
    </recommendedName>
</protein>
<proteinExistence type="predicted"/>
<comment type="caution">
    <text evidence="3">The sequence shown here is derived from an EMBL/GenBank/DDBJ whole genome shotgun (WGS) entry which is preliminary data.</text>
</comment>
<keyword evidence="4" id="KW-1185">Reference proteome</keyword>